<dbReference type="GO" id="GO:0004180">
    <property type="term" value="F:carboxypeptidase activity"/>
    <property type="evidence" value="ECO:0007669"/>
    <property type="project" value="UniProtKB-KW"/>
</dbReference>
<comment type="function">
    <text evidence="1">Removes C-terminal D-alanyl residues from sugar-peptide cell wall precursors.</text>
</comment>
<keyword evidence="17" id="KW-1185">Reference proteome</keyword>
<dbReference type="SUPFAM" id="SSF56601">
    <property type="entry name" value="beta-lactamase/transpeptidase-like"/>
    <property type="match status" value="1"/>
</dbReference>
<evidence type="ECO:0000256" key="9">
    <source>
        <dbReference type="ARBA" id="ARBA00022960"/>
    </source>
</evidence>
<evidence type="ECO:0000313" key="16">
    <source>
        <dbReference type="EMBL" id="MDN3564369.1"/>
    </source>
</evidence>
<feature type="region of interest" description="Disordered" evidence="14">
    <location>
        <begin position="1"/>
        <end position="20"/>
    </location>
</feature>
<dbReference type="PANTHER" id="PTHR21581:SF6">
    <property type="entry name" value="TRAFFICKING PROTEIN PARTICLE COMPLEX SUBUNIT 12"/>
    <property type="match status" value="1"/>
</dbReference>
<dbReference type="SUPFAM" id="SSF69189">
    <property type="entry name" value="Penicillin-binding protein associated domain"/>
    <property type="match status" value="1"/>
</dbReference>
<accession>A0ABT8A3R6</accession>
<dbReference type="InterPro" id="IPR037167">
    <property type="entry name" value="Peptidase_S11_C_sf"/>
</dbReference>
<evidence type="ECO:0000256" key="8">
    <source>
        <dbReference type="ARBA" id="ARBA00022801"/>
    </source>
</evidence>
<dbReference type="Gene3D" id="2.60.410.10">
    <property type="entry name" value="D-Ala-D-Ala carboxypeptidase, C-terminal domain"/>
    <property type="match status" value="1"/>
</dbReference>
<dbReference type="Pfam" id="PF07943">
    <property type="entry name" value="PBP5_C"/>
    <property type="match status" value="1"/>
</dbReference>
<keyword evidence="6" id="KW-0645">Protease</keyword>
<feature type="compositionally biased region" description="Low complexity" evidence="14">
    <location>
        <begin position="38"/>
        <end position="49"/>
    </location>
</feature>
<dbReference type="EC" id="3.4.16.4" evidence="4"/>
<dbReference type="PRINTS" id="PR00725">
    <property type="entry name" value="DADACBPTASE1"/>
</dbReference>
<keyword evidence="9" id="KW-0133">Cell shape</keyword>
<evidence type="ECO:0000256" key="4">
    <source>
        <dbReference type="ARBA" id="ARBA00012448"/>
    </source>
</evidence>
<evidence type="ECO:0000256" key="7">
    <source>
        <dbReference type="ARBA" id="ARBA00022729"/>
    </source>
</evidence>
<keyword evidence="5 16" id="KW-0121">Carboxypeptidase</keyword>
<feature type="domain" description="Peptidase S11 D-Ala-D-Ala carboxypeptidase A C-terminal" evidence="15">
    <location>
        <begin position="319"/>
        <end position="409"/>
    </location>
</feature>
<proteinExistence type="inferred from homology"/>
<dbReference type="InterPro" id="IPR001967">
    <property type="entry name" value="Peptidase_S11_N"/>
</dbReference>
<comment type="catalytic activity">
    <reaction evidence="12">
        <text>Preferential cleavage: (Ac)2-L-Lys-D-Ala-|-D-Ala. Also transpeptidation of peptidyl-alanyl moieties that are N-acyl substituents of D-alanine.</text>
        <dbReference type="EC" id="3.4.16.4"/>
    </reaction>
</comment>
<feature type="compositionally biased region" description="Pro residues" evidence="14">
    <location>
        <begin position="50"/>
        <end position="69"/>
    </location>
</feature>
<keyword evidence="8 16" id="KW-0378">Hydrolase</keyword>
<evidence type="ECO:0000256" key="12">
    <source>
        <dbReference type="ARBA" id="ARBA00034000"/>
    </source>
</evidence>
<evidence type="ECO:0000256" key="14">
    <source>
        <dbReference type="SAM" id="MobiDB-lite"/>
    </source>
</evidence>
<dbReference type="InterPro" id="IPR018044">
    <property type="entry name" value="Peptidase_S11"/>
</dbReference>
<reference evidence="17" key="1">
    <citation type="journal article" date="2019" name="Int. J. Syst. Evol. Microbiol.">
        <title>The Global Catalogue of Microorganisms (GCM) 10K type strain sequencing project: providing services to taxonomists for standard genome sequencing and annotation.</title>
        <authorList>
            <consortium name="The Broad Institute Genomics Platform"/>
            <consortium name="The Broad Institute Genome Sequencing Center for Infectious Disease"/>
            <person name="Wu L."/>
            <person name="Ma J."/>
        </authorList>
    </citation>
    <scope>NUCLEOTIDE SEQUENCE [LARGE SCALE GENOMIC DNA]</scope>
    <source>
        <strain evidence="17">CECT 7131</strain>
    </source>
</reference>
<dbReference type="PROSITE" id="PS51318">
    <property type="entry name" value="TAT"/>
    <property type="match status" value="1"/>
</dbReference>
<name>A0ABT8A3R6_9PROT</name>
<comment type="similarity">
    <text evidence="3 13">Belongs to the peptidase S11 family.</text>
</comment>
<evidence type="ECO:0000256" key="13">
    <source>
        <dbReference type="RuleBase" id="RU004016"/>
    </source>
</evidence>
<dbReference type="Gene3D" id="3.40.710.10">
    <property type="entry name" value="DD-peptidase/beta-lactamase superfamily"/>
    <property type="match status" value="1"/>
</dbReference>
<keyword evidence="11" id="KW-0961">Cell wall biogenesis/degradation</keyword>
<evidence type="ECO:0000256" key="2">
    <source>
        <dbReference type="ARBA" id="ARBA00004752"/>
    </source>
</evidence>
<dbReference type="Proteomes" id="UP001529369">
    <property type="component" value="Unassembled WGS sequence"/>
</dbReference>
<feature type="compositionally biased region" description="Pro residues" evidence="14">
    <location>
        <begin position="1"/>
        <end position="11"/>
    </location>
</feature>
<dbReference type="InterPro" id="IPR015956">
    <property type="entry name" value="Peniciliin-bd_prot_C_sf"/>
</dbReference>
<dbReference type="PANTHER" id="PTHR21581">
    <property type="entry name" value="D-ALANYL-D-ALANINE CARBOXYPEPTIDASE"/>
    <property type="match status" value="1"/>
</dbReference>
<evidence type="ECO:0000256" key="1">
    <source>
        <dbReference type="ARBA" id="ARBA00003217"/>
    </source>
</evidence>
<feature type="region of interest" description="Disordered" evidence="14">
    <location>
        <begin position="38"/>
        <end position="75"/>
    </location>
</feature>
<keyword evidence="7" id="KW-0732">Signal</keyword>
<dbReference type="SMART" id="SM00936">
    <property type="entry name" value="PBP5_C"/>
    <property type="match status" value="1"/>
</dbReference>
<dbReference type="Pfam" id="PF00768">
    <property type="entry name" value="Peptidase_S11"/>
    <property type="match status" value="1"/>
</dbReference>
<gene>
    <name evidence="16" type="ORF">QWZ14_08310</name>
</gene>
<protein>
    <recommendedName>
        <fullName evidence="4">serine-type D-Ala-D-Ala carboxypeptidase</fullName>
        <ecNumber evidence="4">3.4.16.4</ecNumber>
    </recommendedName>
</protein>
<evidence type="ECO:0000256" key="10">
    <source>
        <dbReference type="ARBA" id="ARBA00022984"/>
    </source>
</evidence>
<comment type="pathway">
    <text evidence="2">Cell wall biogenesis; peptidoglycan biosynthesis.</text>
</comment>
<evidence type="ECO:0000256" key="3">
    <source>
        <dbReference type="ARBA" id="ARBA00007164"/>
    </source>
</evidence>
<evidence type="ECO:0000256" key="5">
    <source>
        <dbReference type="ARBA" id="ARBA00022645"/>
    </source>
</evidence>
<dbReference type="RefSeq" id="WP_290316164.1">
    <property type="nucleotide sequence ID" value="NZ_JAUFPN010000080.1"/>
</dbReference>
<evidence type="ECO:0000313" key="17">
    <source>
        <dbReference type="Proteomes" id="UP001529369"/>
    </source>
</evidence>
<keyword evidence="10" id="KW-0573">Peptidoglycan synthesis</keyword>
<evidence type="ECO:0000259" key="15">
    <source>
        <dbReference type="SMART" id="SM00936"/>
    </source>
</evidence>
<evidence type="ECO:0000256" key="11">
    <source>
        <dbReference type="ARBA" id="ARBA00023316"/>
    </source>
</evidence>
<evidence type="ECO:0000256" key="6">
    <source>
        <dbReference type="ARBA" id="ARBA00022670"/>
    </source>
</evidence>
<dbReference type="InterPro" id="IPR006311">
    <property type="entry name" value="TAT_signal"/>
</dbReference>
<organism evidence="16 17">
    <name type="scientific">Paeniroseomonas aquatica</name>
    <dbReference type="NCBI Taxonomy" id="373043"/>
    <lineage>
        <taxon>Bacteria</taxon>
        <taxon>Pseudomonadati</taxon>
        <taxon>Pseudomonadota</taxon>
        <taxon>Alphaproteobacteria</taxon>
        <taxon>Acetobacterales</taxon>
        <taxon>Acetobacteraceae</taxon>
        <taxon>Paeniroseomonas</taxon>
    </lineage>
</organism>
<sequence>MPSRPVLPGPSLPGSNARGAGRRSLLLPAAAALTTASLPLGASAQAQPRPAGPRPSGPRTPAGPTPTPASTPLGPFDTIARQALIRDADTGEILLSKNADERMPPSSMSKLMTMYMVFSMLKAGRLKLDQELPVSERAWRMQGSKMFVQLGNSIPVESLIRGVIVQSGNDACVVLAEGISGSEQQFAEAMNVKAREIGLTNSNFRNATGWPDPEHRMTCADLATLAQRIINDFPDYYKYYNERSFTWNGISQDNRNPALLKVPGADGLKTGHTEEAGYGLTASAKRGDRRLILVFNGLPSMRARAEESERLLEWGFREFENVVLFRAAEVVQEVPVHLGERPTVPLVGGRDLVVTMPKAWRQRMQVRLRYDQPVAAPVAKGQKLGALVVSGQGMQGAEHELFAGADVERLGLLPRIPAVIGRWFAGS</sequence>
<dbReference type="InterPro" id="IPR012907">
    <property type="entry name" value="Peptidase_S11_C"/>
</dbReference>
<comment type="caution">
    <text evidence="16">The sequence shown here is derived from an EMBL/GenBank/DDBJ whole genome shotgun (WGS) entry which is preliminary data.</text>
</comment>
<dbReference type="EMBL" id="JAUFPN010000080">
    <property type="protein sequence ID" value="MDN3564369.1"/>
    <property type="molecule type" value="Genomic_DNA"/>
</dbReference>
<dbReference type="InterPro" id="IPR012338">
    <property type="entry name" value="Beta-lactam/transpept-like"/>
</dbReference>